<keyword evidence="4" id="KW-1185">Reference proteome</keyword>
<reference evidence="3 4" key="1">
    <citation type="submission" date="2023-06" db="EMBL/GenBank/DDBJ databases">
        <title>Sporosarcina sp. nov., isolated from Korean traditional fermented seafood 'Jeotgal'.</title>
        <authorList>
            <person name="Yang A.I."/>
            <person name="Shin N.-R."/>
        </authorList>
    </citation>
    <scope>NUCLEOTIDE SEQUENCE [LARGE SCALE GENOMIC DNA]</scope>
    <source>
        <strain evidence="3 4">KCTC13119</strain>
    </source>
</reference>
<name>A0ABU4GAF7_9BACL</name>
<dbReference type="Proteomes" id="UP001282284">
    <property type="component" value="Unassembled WGS sequence"/>
</dbReference>
<dbReference type="GO" id="GO:0008168">
    <property type="term" value="F:methyltransferase activity"/>
    <property type="evidence" value="ECO:0007669"/>
    <property type="project" value="UniProtKB-KW"/>
</dbReference>
<dbReference type="PANTHER" id="PTHR43861:SF3">
    <property type="entry name" value="PUTATIVE (AFU_ORTHOLOGUE AFUA_2G14390)-RELATED"/>
    <property type="match status" value="1"/>
</dbReference>
<dbReference type="RefSeq" id="WP_317943602.1">
    <property type="nucleotide sequence ID" value="NZ_JAUBDI010000007.1"/>
</dbReference>
<evidence type="ECO:0000313" key="4">
    <source>
        <dbReference type="Proteomes" id="UP001282284"/>
    </source>
</evidence>
<dbReference type="Pfam" id="PF03848">
    <property type="entry name" value="TehB"/>
    <property type="match status" value="1"/>
</dbReference>
<protein>
    <submittedName>
        <fullName evidence="3">Methyltransferase domain-containing protein</fullName>
    </submittedName>
</protein>
<evidence type="ECO:0000313" key="3">
    <source>
        <dbReference type="EMBL" id="MDW0113320.1"/>
    </source>
</evidence>
<dbReference type="GO" id="GO:0032259">
    <property type="term" value="P:methylation"/>
    <property type="evidence" value="ECO:0007669"/>
    <property type="project" value="UniProtKB-KW"/>
</dbReference>
<dbReference type="EMBL" id="JAUBDI010000007">
    <property type="protein sequence ID" value="MDW0113320.1"/>
    <property type="molecule type" value="Genomic_DNA"/>
</dbReference>
<gene>
    <name evidence="3" type="ORF">QT711_08970</name>
</gene>
<dbReference type="InterPro" id="IPR015985">
    <property type="entry name" value="TehB-like_dom"/>
</dbReference>
<dbReference type="Gene3D" id="3.40.50.150">
    <property type="entry name" value="Vaccinia Virus protein VP39"/>
    <property type="match status" value="1"/>
</dbReference>
<evidence type="ECO:0000259" key="2">
    <source>
        <dbReference type="Pfam" id="PF03848"/>
    </source>
</evidence>
<sequence length="202" mass="23113">MTNTWHERFSGEEYIYGKEPNEFIAGAAHILQQGKVLCIAEGEGRNAVYLASLGHDVTTWDYAQAGLDKTERLANEKGVSVQTELRDLADVEWEAEQWDAIVHVFGHLPKDVMDRTIKGIQKSLKRGGYYISELYTKEQLCYQTGGPKDETMLVEPVELLNQFNNYFTKHFFVGELNREEGQLHTGIAHVVQCIFQKREEDN</sequence>
<comment type="caution">
    <text evidence="3">The sequence shown here is derived from an EMBL/GenBank/DDBJ whole genome shotgun (WGS) entry which is preliminary data.</text>
</comment>
<accession>A0ABU4GAF7</accession>
<proteinExistence type="predicted"/>
<keyword evidence="1" id="KW-0808">Transferase</keyword>
<organism evidence="3 4">
    <name type="scientific">Sporosarcina saromensis</name>
    <dbReference type="NCBI Taxonomy" id="359365"/>
    <lineage>
        <taxon>Bacteria</taxon>
        <taxon>Bacillati</taxon>
        <taxon>Bacillota</taxon>
        <taxon>Bacilli</taxon>
        <taxon>Bacillales</taxon>
        <taxon>Caryophanaceae</taxon>
        <taxon>Sporosarcina</taxon>
    </lineage>
</organism>
<evidence type="ECO:0000256" key="1">
    <source>
        <dbReference type="ARBA" id="ARBA00022679"/>
    </source>
</evidence>
<dbReference type="InterPro" id="IPR029063">
    <property type="entry name" value="SAM-dependent_MTases_sf"/>
</dbReference>
<keyword evidence="3" id="KW-0489">Methyltransferase</keyword>
<dbReference type="PANTHER" id="PTHR43861">
    <property type="entry name" value="TRANS-ACONITATE 2-METHYLTRANSFERASE-RELATED"/>
    <property type="match status" value="1"/>
</dbReference>
<dbReference type="SUPFAM" id="SSF53335">
    <property type="entry name" value="S-adenosyl-L-methionine-dependent methyltransferases"/>
    <property type="match status" value="1"/>
</dbReference>
<feature type="domain" description="Tellurite resistance methyltransferase TehB-like" evidence="2">
    <location>
        <begin position="24"/>
        <end position="141"/>
    </location>
</feature>
<dbReference type="CDD" id="cd02440">
    <property type="entry name" value="AdoMet_MTases"/>
    <property type="match status" value="1"/>
</dbReference>